<protein>
    <submittedName>
        <fullName evidence="2">HNH endonuclease</fullName>
    </submittedName>
</protein>
<evidence type="ECO:0000259" key="1">
    <source>
        <dbReference type="SMART" id="SM00507"/>
    </source>
</evidence>
<keyword evidence="2" id="KW-0378">Hydrolase</keyword>
<dbReference type="SMART" id="SM00507">
    <property type="entry name" value="HNHc"/>
    <property type="match status" value="1"/>
</dbReference>
<dbReference type="InterPro" id="IPR003615">
    <property type="entry name" value="HNH_nuc"/>
</dbReference>
<sequence length="236" mass="27016">MEKETQTAFVNRVMGLDFKSTQGKYSYCNDETKQVLFSLDTTNLDHNVILDPSWSSKGYSHSIKHINKVIEEGYDLLVFKKQTKTNRAGITSNVGFEHNVEKRILQDVGGGVYKAIQMDSYFPEELIESGKRFFEGSKKTVLVNAYERNQEARNACIEAFGYQCAVCTFDFEKKYGVRGKEFIHVHHIIPISEVKEEYEVNPKTDLIPVCPNCHAMLHRGGHTITPDRLRQLILES</sequence>
<dbReference type="EMBL" id="JBGOOJ010000001">
    <property type="protein sequence ID" value="MEZ8088443.1"/>
    <property type="molecule type" value="Genomic_DNA"/>
</dbReference>
<dbReference type="Gene3D" id="1.10.30.50">
    <property type="match status" value="1"/>
</dbReference>
<accession>A0ABV4L982</accession>
<dbReference type="RefSeq" id="WP_017058360.1">
    <property type="nucleotide sequence ID" value="NZ_JBGONX010000009.1"/>
</dbReference>
<dbReference type="Pfam" id="PF01844">
    <property type="entry name" value="HNH"/>
    <property type="match status" value="1"/>
</dbReference>
<evidence type="ECO:0000313" key="2">
    <source>
        <dbReference type="EMBL" id="MEZ8088443.1"/>
    </source>
</evidence>
<comment type="caution">
    <text evidence="2">The sequence shown here is derived from an EMBL/GenBank/DDBJ whole genome shotgun (WGS) entry which is preliminary data.</text>
</comment>
<keyword evidence="2" id="KW-0540">Nuclease</keyword>
<proteinExistence type="predicted"/>
<keyword evidence="2" id="KW-0255">Endonuclease</keyword>
<dbReference type="Proteomes" id="UP001569177">
    <property type="component" value="Unassembled WGS sequence"/>
</dbReference>
<reference evidence="2 3" key="1">
    <citation type="submission" date="2024-06" db="EMBL/GenBank/DDBJ databases">
        <authorList>
            <person name="Steensen K."/>
            <person name="Seneca J."/>
            <person name="Bartlau N."/>
            <person name="Yu A.X."/>
            <person name="Polz M.F."/>
        </authorList>
    </citation>
    <scope>NUCLEOTIDE SEQUENCE [LARGE SCALE GENOMIC DNA]</scope>
    <source>
        <strain evidence="2 3">5S240</strain>
    </source>
</reference>
<dbReference type="GO" id="GO:0004519">
    <property type="term" value="F:endonuclease activity"/>
    <property type="evidence" value="ECO:0007669"/>
    <property type="project" value="UniProtKB-KW"/>
</dbReference>
<organism evidence="2 3">
    <name type="scientific">Vibrio kanaloae</name>
    <dbReference type="NCBI Taxonomy" id="170673"/>
    <lineage>
        <taxon>Bacteria</taxon>
        <taxon>Pseudomonadati</taxon>
        <taxon>Pseudomonadota</taxon>
        <taxon>Gammaproteobacteria</taxon>
        <taxon>Vibrionales</taxon>
        <taxon>Vibrionaceae</taxon>
        <taxon>Vibrio</taxon>
    </lineage>
</organism>
<gene>
    <name evidence="2" type="ORF">ACED24_00105</name>
</gene>
<keyword evidence="3" id="KW-1185">Reference proteome</keyword>
<dbReference type="CDD" id="cd00085">
    <property type="entry name" value="HNHc"/>
    <property type="match status" value="1"/>
</dbReference>
<evidence type="ECO:0000313" key="3">
    <source>
        <dbReference type="Proteomes" id="UP001569177"/>
    </source>
</evidence>
<feature type="domain" description="HNH nuclease" evidence="1">
    <location>
        <begin position="151"/>
        <end position="215"/>
    </location>
</feature>
<name>A0ABV4L982_9VIBR</name>
<dbReference type="InterPro" id="IPR002711">
    <property type="entry name" value="HNH"/>
</dbReference>